<keyword evidence="5 6" id="KW-0472">Membrane</keyword>
<keyword evidence="4 6" id="KW-1133">Transmembrane helix</keyword>
<keyword evidence="10" id="KW-1185">Reference proteome</keyword>
<evidence type="ECO:0000256" key="3">
    <source>
        <dbReference type="ARBA" id="ARBA00022692"/>
    </source>
</evidence>
<feature type="transmembrane region" description="Helical" evidence="6">
    <location>
        <begin position="31"/>
        <end position="50"/>
    </location>
</feature>
<dbReference type="GO" id="GO:0005886">
    <property type="term" value="C:plasma membrane"/>
    <property type="evidence" value="ECO:0007669"/>
    <property type="project" value="UniProtKB-SubCell"/>
</dbReference>
<feature type="transmembrane region" description="Helical" evidence="6">
    <location>
        <begin position="330"/>
        <end position="346"/>
    </location>
</feature>
<evidence type="ECO:0000259" key="8">
    <source>
        <dbReference type="Pfam" id="PF13567"/>
    </source>
</evidence>
<evidence type="ECO:0000256" key="6">
    <source>
        <dbReference type="SAM" id="Phobius"/>
    </source>
</evidence>
<dbReference type="InterPro" id="IPR052159">
    <property type="entry name" value="Competence_DNA_uptake"/>
</dbReference>
<dbReference type="STRING" id="490189.SAMN02927903_01602"/>
<organism evidence="9 10">
    <name type="scientific">Flavobacterium caeni</name>
    <dbReference type="NCBI Taxonomy" id="490189"/>
    <lineage>
        <taxon>Bacteria</taxon>
        <taxon>Pseudomonadati</taxon>
        <taxon>Bacteroidota</taxon>
        <taxon>Flavobacteriia</taxon>
        <taxon>Flavobacteriales</taxon>
        <taxon>Flavobacteriaceae</taxon>
        <taxon>Flavobacterium</taxon>
    </lineage>
</organism>
<evidence type="ECO:0000256" key="4">
    <source>
        <dbReference type="ARBA" id="ARBA00022989"/>
    </source>
</evidence>
<feature type="transmembrane region" description="Helical" evidence="6">
    <location>
        <begin position="480"/>
        <end position="498"/>
    </location>
</feature>
<evidence type="ECO:0000313" key="9">
    <source>
        <dbReference type="EMBL" id="SCY51628.1"/>
    </source>
</evidence>
<comment type="subcellular location">
    <subcellularLocation>
        <location evidence="1">Cell membrane</location>
        <topology evidence="1">Multi-pass membrane protein</topology>
    </subcellularLocation>
</comment>
<evidence type="ECO:0000256" key="5">
    <source>
        <dbReference type="ARBA" id="ARBA00023136"/>
    </source>
</evidence>
<evidence type="ECO:0000259" key="7">
    <source>
        <dbReference type="Pfam" id="PF03772"/>
    </source>
</evidence>
<evidence type="ECO:0000256" key="2">
    <source>
        <dbReference type="ARBA" id="ARBA00022475"/>
    </source>
</evidence>
<dbReference type="Proteomes" id="UP000199354">
    <property type="component" value="Unassembled WGS sequence"/>
</dbReference>
<dbReference type="AlphaFoldDB" id="A0A1G5GLR4"/>
<dbReference type="NCBIfam" id="TIGR00360">
    <property type="entry name" value="ComEC_N-term"/>
    <property type="match status" value="1"/>
</dbReference>
<dbReference type="PANTHER" id="PTHR30619:SF1">
    <property type="entry name" value="RECOMBINATION PROTEIN 2"/>
    <property type="match status" value="1"/>
</dbReference>
<evidence type="ECO:0000256" key="1">
    <source>
        <dbReference type="ARBA" id="ARBA00004651"/>
    </source>
</evidence>
<feature type="transmembrane region" description="Helical" evidence="6">
    <location>
        <begin position="353"/>
        <end position="370"/>
    </location>
</feature>
<dbReference type="InterPro" id="IPR025405">
    <property type="entry name" value="DUF4131"/>
</dbReference>
<dbReference type="RefSeq" id="WP_091141764.1">
    <property type="nucleotide sequence ID" value="NZ_FMVF01000006.1"/>
</dbReference>
<feature type="domain" description="DUF4131" evidence="8">
    <location>
        <begin position="33"/>
        <end position="188"/>
    </location>
</feature>
<protein>
    <submittedName>
        <fullName evidence="9">Competence protein ComEC</fullName>
    </submittedName>
</protein>
<accession>A0A1G5GLR4</accession>
<dbReference type="OrthoDB" id="9761531at2"/>
<gene>
    <name evidence="9" type="ORF">SAMN02927903_01602</name>
</gene>
<feature type="transmembrane region" description="Helical" evidence="6">
    <location>
        <begin position="385"/>
        <end position="408"/>
    </location>
</feature>
<dbReference type="PANTHER" id="PTHR30619">
    <property type="entry name" value="DNA INTERNALIZATION/COMPETENCE PROTEIN COMEC/REC2"/>
    <property type="match status" value="1"/>
</dbReference>
<sequence>MKVRQFPLAKITPWFTAGIAFAFYGKANAIFVFWCLLAASLVLLATWVLARRTLAQRPYFGIATLVFSFALGAAVFVAHDETLNPKHFIHHTDDAPHTLALVLRERLKNTPAQQRYVAHLTHIDGKPVTGKVLLQLPLVHFRRALPVGTVLQTKAALLAHKKPKNPDQFDYGAYLAQRSILAQVYADAHTLKIRKQPVKDIFCYADRVRSTIVQNLEKSGCAALELSVIAALLLGQQQEIDSETVRDYQLAGAVHILSVSGLHVGLLMVFLNALLRLLPNTKSMRRFKLVLVLVCLWGFAVVAGLSPSVVRSVTMFSFMAVGMHLKRKTNIFHTLLVSALLILVCRPSFLFDIGFQLSYAALFFILWLQPMLDDWWQPKNRVARYFWQILTVSFAAQIGTMPLSIYYFHQFPGLFFVTNLIVIPLLSIIMALGILAMVPAIFGVVPDLLAQALTASVRILNEIIGWIASFEQFVLTDIPLNRAMMIALYALIVAAVLWLERPNFAKATLALTLVLIFQSVVLLTRMHTQTQRQWLVFDVYKNTGIVAHDGSRLTIYGSSDFAEGRAVQTYATAHFATIVATLPIKNTVYFEGNEIAIIDSANVIPPTIQPDVLLLRQSPKQNLDRLLQTVQPKIVVADASNYKSYVDRWKATCKKYKIPFHATAEKGFFKL</sequence>
<dbReference type="EMBL" id="FMVF01000006">
    <property type="protein sequence ID" value="SCY51628.1"/>
    <property type="molecule type" value="Genomic_DNA"/>
</dbReference>
<dbReference type="Pfam" id="PF13567">
    <property type="entry name" value="DUF4131"/>
    <property type="match status" value="1"/>
</dbReference>
<keyword evidence="2" id="KW-1003">Cell membrane</keyword>
<reference evidence="9 10" key="1">
    <citation type="submission" date="2016-10" db="EMBL/GenBank/DDBJ databases">
        <authorList>
            <person name="de Groot N.N."/>
        </authorList>
    </citation>
    <scope>NUCLEOTIDE SEQUENCE [LARGE SCALE GENOMIC DNA]</scope>
    <source>
        <strain evidence="9 10">CGMCC 1.7031</strain>
    </source>
</reference>
<feature type="transmembrane region" description="Helical" evidence="6">
    <location>
        <begin position="250"/>
        <end position="275"/>
    </location>
</feature>
<dbReference type="InterPro" id="IPR004477">
    <property type="entry name" value="ComEC_N"/>
</dbReference>
<feature type="transmembrane region" description="Helical" evidence="6">
    <location>
        <begin position="7"/>
        <end position="25"/>
    </location>
</feature>
<evidence type="ECO:0000313" key="10">
    <source>
        <dbReference type="Proteomes" id="UP000199354"/>
    </source>
</evidence>
<feature type="domain" description="ComEC/Rec2-related protein" evidence="7">
    <location>
        <begin position="232"/>
        <end position="501"/>
    </location>
</feature>
<feature type="transmembrane region" description="Helical" evidence="6">
    <location>
        <begin position="287"/>
        <end position="310"/>
    </location>
</feature>
<feature type="transmembrane region" description="Helical" evidence="6">
    <location>
        <begin position="420"/>
        <end position="442"/>
    </location>
</feature>
<name>A0A1G5GLR4_9FLAO</name>
<feature type="transmembrane region" description="Helical" evidence="6">
    <location>
        <begin position="504"/>
        <end position="523"/>
    </location>
</feature>
<proteinExistence type="predicted"/>
<feature type="transmembrane region" description="Helical" evidence="6">
    <location>
        <begin position="59"/>
        <end position="78"/>
    </location>
</feature>
<dbReference type="Pfam" id="PF03772">
    <property type="entry name" value="Competence"/>
    <property type="match status" value="1"/>
</dbReference>
<keyword evidence="3 6" id="KW-0812">Transmembrane</keyword>